<dbReference type="SUPFAM" id="SSF52833">
    <property type="entry name" value="Thioredoxin-like"/>
    <property type="match status" value="1"/>
</dbReference>
<sequence length="210" mass="24389">MRARMGLLMAQQQVMLRAITMKNKPEEMLSVSPKGTVPVLLLPDARVIDESLDIMIWALQQNDPEDLLHKDSPGDLAAMIELIQRNDKEFKPQLEIYKKSKRFRTGTELEEREKCEVFILELEQRLSKKCDGNIEAGGNFIGQKPGLIDYALIPFVRQFSRVNKAWFKQAPYPLLRAWIEQQMQTRLYAKAMAKYPLWLDENEECVFGED</sequence>
<dbReference type="Gene3D" id="1.20.1050.10">
    <property type="match status" value="1"/>
</dbReference>
<protein>
    <submittedName>
        <fullName evidence="2">Glutathione S-transferase</fullName>
    </submittedName>
</protein>
<accession>A0A1Y5HW31</accession>
<dbReference type="GO" id="GO:0016740">
    <property type="term" value="F:transferase activity"/>
    <property type="evidence" value="ECO:0007669"/>
    <property type="project" value="UniProtKB-KW"/>
</dbReference>
<reference evidence="3" key="1">
    <citation type="journal article" date="2017" name="Proc. Natl. Acad. Sci. U.S.A.">
        <title>Simulation of Deepwater Horizon oil plume reveals substrate specialization within a complex community of hydrocarbon degraders.</title>
        <authorList>
            <person name="Hu P."/>
            <person name="Dubinsky E.A."/>
            <person name="Probst A.J."/>
            <person name="Wang J."/>
            <person name="Sieber C.M.K."/>
            <person name="Tom L.M."/>
            <person name="Gardinali P."/>
            <person name="Banfield J.F."/>
            <person name="Atlas R.M."/>
            <person name="Andersen G.L."/>
        </authorList>
    </citation>
    <scope>NUCLEOTIDE SEQUENCE [LARGE SCALE GENOMIC DNA]</scope>
</reference>
<dbReference type="Proteomes" id="UP000227088">
    <property type="component" value="Unassembled WGS sequence"/>
</dbReference>
<gene>
    <name evidence="2" type="ORF">A9R00_00620</name>
</gene>
<feature type="domain" description="GST N-terminal" evidence="1">
    <location>
        <begin position="1"/>
        <end position="63"/>
    </location>
</feature>
<comment type="caution">
    <text evidence="2">The sequence shown here is derived from an EMBL/GenBank/DDBJ whole genome shotgun (WGS) entry which is preliminary data.</text>
</comment>
<evidence type="ECO:0000259" key="1">
    <source>
        <dbReference type="Pfam" id="PF13417"/>
    </source>
</evidence>
<evidence type="ECO:0000313" key="2">
    <source>
        <dbReference type="EMBL" id="OUS41501.1"/>
    </source>
</evidence>
<dbReference type="Pfam" id="PF13410">
    <property type="entry name" value="GST_C_2"/>
    <property type="match status" value="1"/>
</dbReference>
<dbReference type="GO" id="GO:0005737">
    <property type="term" value="C:cytoplasm"/>
    <property type="evidence" value="ECO:0007669"/>
    <property type="project" value="TreeGrafter"/>
</dbReference>
<dbReference type="SUPFAM" id="SSF47616">
    <property type="entry name" value="GST C-terminal domain-like"/>
    <property type="match status" value="1"/>
</dbReference>
<dbReference type="InterPro" id="IPR036282">
    <property type="entry name" value="Glutathione-S-Trfase_C_sf"/>
</dbReference>
<dbReference type="EMBL" id="MABE01000041">
    <property type="protein sequence ID" value="OUS41501.1"/>
    <property type="molecule type" value="Genomic_DNA"/>
</dbReference>
<dbReference type="InterPro" id="IPR004045">
    <property type="entry name" value="Glutathione_S-Trfase_N"/>
</dbReference>
<dbReference type="Pfam" id="PF13417">
    <property type="entry name" value="GST_N_3"/>
    <property type="match status" value="1"/>
</dbReference>
<keyword evidence="2" id="KW-0808">Transferase</keyword>
<dbReference type="PANTHER" id="PTHR43968">
    <property type="match status" value="1"/>
</dbReference>
<dbReference type="AlphaFoldDB" id="A0A1Y5HW31"/>
<organism evidence="2 3">
    <name type="scientific">Oleispira antarctica</name>
    <dbReference type="NCBI Taxonomy" id="188908"/>
    <lineage>
        <taxon>Bacteria</taxon>
        <taxon>Pseudomonadati</taxon>
        <taxon>Pseudomonadota</taxon>
        <taxon>Gammaproteobacteria</taxon>
        <taxon>Oceanospirillales</taxon>
        <taxon>Oceanospirillaceae</taxon>
        <taxon>Oleispira</taxon>
    </lineage>
</organism>
<name>A0A1Y5HW31_OLEAN</name>
<dbReference type="InterPro" id="IPR050983">
    <property type="entry name" value="GST_Omega/HSP26"/>
</dbReference>
<evidence type="ECO:0000313" key="3">
    <source>
        <dbReference type="Proteomes" id="UP000227088"/>
    </source>
</evidence>
<proteinExistence type="predicted"/>
<dbReference type="Gene3D" id="3.40.30.10">
    <property type="entry name" value="Glutaredoxin"/>
    <property type="match status" value="1"/>
</dbReference>
<dbReference type="PANTHER" id="PTHR43968:SF6">
    <property type="entry name" value="GLUTATHIONE S-TRANSFERASE OMEGA"/>
    <property type="match status" value="1"/>
</dbReference>
<dbReference type="CDD" id="cd03196">
    <property type="entry name" value="GST_C_5"/>
    <property type="match status" value="1"/>
</dbReference>
<dbReference type="InterPro" id="IPR036249">
    <property type="entry name" value="Thioredoxin-like_sf"/>
</dbReference>